<organism evidence="3 4">
    <name type="scientific">Pseudoalteromonas phenolica</name>
    <dbReference type="NCBI Taxonomy" id="161398"/>
    <lineage>
        <taxon>Bacteria</taxon>
        <taxon>Pseudomonadati</taxon>
        <taxon>Pseudomonadota</taxon>
        <taxon>Gammaproteobacteria</taxon>
        <taxon>Alteromonadales</taxon>
        <taxon>Pseudoalteromonadaceae</taxon>
        <taxon>Pseudoalteromonas</taxon>
    </lineage>
</organism>
<dbReference type="InterPro" id="IPR001611">
    <property type="entry name" value="Leu-rich_rpt"/>
</dbReference>
<dbReference type="STRING" id="161398.PP2015_3613"/>
<evidence type="ECO:0008006" key="5">
    <source>
        <dbReference type="Google" id="ProtNLM"/>
    </source>
</evidence>
<dbReference type="EMBL" id="CP013188">
    <property type="protein sequence ID" value="ALO44087.1"/>
    <property type="molecule type" value="Genomic_DNA"/>
</dbReference>
<keyword evidence="1" id="KW-0433">Leucine-rich repeat</keyword>
<dbReference type="PANTHER" id="PTHR47566:SF1">
    <property type="entry name" value="PROTEIN NUD1"/>
    <property type="match status" value="1"/>
</dbReference>
<proteinExistence type="predicted"/>
<evidence type="ECO:0000313" key="3">
    <source>
        <dbReference type="EMBL" id="ALO44087.1"/>
    </source>
</evidence>
<dbReference type="InterPro" id="IPR032675">
    <property type="entry name" value="LRR_dom_sf"/>
</dbReference>
<dbReference type="PATRIC" id="fig|161398.10.peg.3688"/>
<keyword evidence="4" id="KW-1185">Reference proteome</keyword>
<dbReference type="AlphaFoldDB" id="A0A0S2K6M7"/>
<dbReference type="SUPFAM" id="SSF52058">
    <property type="entry name" value="L domain-like"/>
    <property type="match status" value="1"/>
</dbReference>
<sequence>MTHFINGDLSELTILENLEDLTLSDDITLERRLALSINSGWFPKLQSLALDNVLIDTLSYSSTNQIKYLRLNNVVINYFDVSALNNLETLDITFTNITNLDLSLNTEIKDLTIGWTEIEYFDLSNNSKLIKLSLIENKTVQPNFELTNHPELKTVTYRNQSLEKLTIHLPKLETIWLDKNKLSKVDFSHSPELSQLSLSDNLISHINLDANLKLNRVFLTENPLTDETKRYLKTLNWIKELKY</sequence>
<evidence type="ECO:0000256" key="1">
    <source>
        <dbReference type="ARBA" id="ARBA00022614"/>
    </source>
</evidence>
<name>A0A0S2K6M7_9GAMM</name>
<evidence type="ECO:0000313" key="4">
    <source>
        <dbReference type="Proteomes" id="UP000061457"/>
    </source>
</evidence>
<gene>
    <name evidence="3" type="ORF">PP2015_3613</name>
</gene>
<evidence type="ECO:0000256" key="2">
    <source>
        <dbReference type="ARBA" id="ARBA00022737"/>
    </source>
</evidence>
<dbReference type="Gene3D" id="3.80.10.10">
    <property type="entry name" value="Ribonuclease Inhibitor"/>
    <property type="match status" value="1"/>
</dbReference>
<reference evidence="3 4" key="1">
    <citation type="submission" date="2015-11" db="EMBL/GenBank/DDBJ databases">
        <authorList>
            <person name="Zhang Y."/>
            <person name="Guo Z."/>
        </authorList>
    </citation>
    <scope>NUCLEOTIDE SEQUENCE [LARGE SCALE GENOMIC DNA]</scope>
    <source>
        <strain evidence="3 4">KCTC 12086</strain>
    </source>
</reference>
<keyword evidence="2" id="KW-0677">Repeat</keyword>
<dbReference type="PANTHER" id="PTHR47566">
    <property type="match status" value="1"/>
</dbReference>
<dbReference type="InterPro" id="IPR052574">
    <property type="entry name" value="CDIRP"/>
</dbReference>
<protein>
    <recommendedName>
        <fullName evidence="5">Internalin</fullName>
    </recommendedName>
</protein>
<dbReference type="PROSITE" id="PS51450">
    <property type="entry name" value="LRR"/>
    <property type="match status" value="1"/>
</dbReference>
<accession>A0A0S2K6M7</accession>
<dbReference type="GO" id="GO:0035591">
    <property type="term" value="F:signaling adaptor activity"/>
    <property type="evidence" value="ECO:0007669"/>
    <property type="project" value="TreeGrafter"/>
</dbReference>
<dbReference type="Proteomes" id="UP000061457">
    <property type="component" value="Chromosome II"/>
</dbReference>
<dbReference type="KEGG" id="pphe:PP2015_3613"/>